<proteinExistence type="predicted"/>
<feature type="compositionally biased region" description="Pro residues" evidence="1">
    <location>
        <begin position="31"/>
        <end position="51"/>
    </location>
</feature>
<dbReference type="AlphaFoldDB" id="A0A5B7JN28"/>
<dbReference type="EMBL" id="VSRR010118073">
    <property type="protein sequence ID" value="MPC99371.1"/>
    <property type="molecule type" value="Genomic_DNA"/>
</dbReference>
<sequence length="131" mass="14192">MDGWVDGWMGGWVERRTRRRVEKGVQMESGDPPPSPSSNTPSLPPFAPPFPSSLRQITSTHPCKTLLLNIPPSPPFALTFSPVIPQSRYAFILTVPRLPNSSSPPAASLRLSSPPTIPECSCKCVIPTIAC</sequence>
<gene>
    <name evidence="2" type="ORF">E2C01_094781</name>
</gene>
<feature type="region of interest" description="Disordered" evidence="1">
    <location>
        <begin position="17"/>
        <end position="51"/>
    </location>
</feature>
<evidence type="ECO:0000313" key="3">
    <source>
        <dbReference type="Proteomes" id="UP000324222"/>
    </source>
</evidence>
<protein>
    <submittedName>
        <fullName evidence="2">Uncharacterized protein</fullName>
    </submittedName>
</protein>
<reference evidence="2 3" key="1">
    <citation type="submission" date="2019-05" db="EMBL/GenBank/DDBJ databases">
        <title>Another draft genome of Portunus trituberculatus and its Hox gene families provides insights of decapod evolution.</title>
        <authorList>
            <person name="Jeong J.-H."/>
            <person name="Song I."/>
            <person name="Kim S."/>
            <person name="Choi T."/>
            <person name="Kim D."/>
            <person name="Ryu S."/>
            <person name="Kim W."/>
        </authorList>
    </citation>
    <scope>NUCLEOTIDE SEQUENCE [LARGE SCALE GENOMIC DNA]</scope>
    <source>
        <tissue evidence="2">Muscle</tissue>
    </source>
</reference>
<keyword evidence="3" id="KW-1185">Reference proteome</keyword>
<name>A0A5B7JN28_PORTR</name>
<organism evidence="2 3">
    <name type="scientific">Portunus trituberculatus</name>
    <name type="common">Swimming crab</name>
    <name type="synonym">Neptunus trituberculatus</name>
    <dbReference type="NCBI Taxonomy" id="210409"/>
    <lineage>
        <taxon>Eukaryota</taxon>
        <taxon>Metazoa</taxon>
        <taxon>Ecdysozoa</taxon>
        <taxon>Arthropoda</taxon>
        <taxon>Crustacea</taxon>
        <taxon>Multicrustacea</taxon>
        <taxon>Malacostraca</taxon>
        <taxon>Eumalacostraca</taxon>
        <taxon>Eucarida</taxon>
        <taxon>Decapoda</taxon>
        <taxon>Pleocyemata</taxon>
        <taxon>Brachyura</taxon>
        <taxon>Eubrachyura</taxon>
        <taxon>Portunoidea</taxon>
        <taxon>Portunidae</taxon>
        <taxon>Portuninae</taxon>
        <taxon>Portunus</taxon>
    </lineage>
</organism>
<accession>A0A5B7JN28</accession>
<comment type="caution">
    <text evidence="2">The sequence shown here is derived from an EMBL/GenBank/DDBJ whole genome shotgun (WGS) entry which is preliminary data.</text>
</comment>
<evidence type="ECO:0000313" key="2">
    <source>
        <dbReference type="EMBL" id="MPC99371.1"/>
    </source>
</evidence>
<dbReference type="Proteomes" id="UP000324222">
    <property type="component" value="Unassembled WGS sequence"/>
</dbReference>
<evidence type="ECO:0000256" key="1">
    <source>
        <dbReference type="SAM" id="MobiDB-lite"/>
    </source>
</evidence>